<comment type="caution">
    <text evidence="8">The sequence shown here is derived from an EMBL/GenBank/DDBJ whole genome shotgun (WGS) entry which is preliminary data.</text>
</comment>
<organism evidence="8 9">
    <name type="scientific">Hornefia porci</name>
    <dbReference type="NCBI Taxonomy" id="2652292"/>
    <lineage>
        <taxon>Bacteria</taxon>
        <taxon>Bacillati</taxon>
        <taxon>Bacillota</taxon>
        <taxon>Clostridia</taxon>
        <taxon>Peptostreptococcales</taxon>
        <taxon>Anaerovoracaceae</taxon>
        <taxon>Hornefia</taxon>
    </lineage>
</organism>
<evidence type="ECO:0000256" key="4">
    <source>
        <dbReference type="ARBA" id="ARBA00067747"/>
    </source>
</evidence>
<dbReference type="Gene3D" id="3.40.50.720">
    <property type="entry name" value="NAD(P)-binding Rossmann-like Domain"/>
    <property type="match status" value="1"/>
</dbReference>
<feature type="domain" description="3-hydroxyacyl-CoA dehydrogenase NAD binding" evidence="7">
    <location>
        <begin position="4"/>
        <end position="185"/>
    </location>
</feature>
<dbReference type="InterPro" id="IPR006108">
    <property type="entry name" value="3HC_DH_C"/>
</dbReference>
<dbReference type="InterPro" id="IPR006176">
    <property type="entry name" value="3-OHacyl-CoA_DH_NAD-bd"/>
</dbReference>
<dbReference type="AlphaFoldDB" id="A0A1Q9JIK6"/>
<evidence type="ECO:0000256" key="5">
    <source>
        <dbReference type="PIRSR" id="PIRSR000105-1"/>
    </source>
</evidence>
<comment type="pathway">
    <text evidence="1">Lipid metabolism; butanoate metabolism.</text>
</comment>
<dbReference type="SUPFAM" id="SSF48179">
    <property type="entry name" value="6-phosphogluconate dehydrogenase C-terminal domain-like"/>
    <property type="match status" value="1"/>
</dbReference>
<feature type="site" description="Important for catalytic activity" evidence="5">
    <location>
        <position position="141"/>
    </location>
</feature>
<dbReference type="GO" id="GO:0070403">
    <property type="term" value="F:NAD+ binding"/>
    <property type="evidence" value="ECO:0007669"/>
    <property type="project" value="InterPro"/>
</dbReference>
<dbReference type="Gene3D" id="1.10.1040.10">
    <property type="entry name" value="N-(1-d-carboxylethyl)-l-norvaline Dehydrogenase, domain 2"/>
    <property type="match status" value="1"/>
</dbReference>
<evidence type="ECO:0000313" key="8">
    <source>
        <dbReference type="EMBL" id="OLR55971.1"/>
    </source>
</evidence>
<sequence>MIKKVGVVGAGMMGAEIALCFAREGYPTMLNDISLEIAENGKKKQEKILDKSISKGKITEEDKAKTLENVHPTGDIKDLADCDLVIEAVLEVWDVKKSVHENLDKYCKAETIIATNTSSISISKLASCVGAERKGQFIGTHFNSPASVMKLVEVIPGLLTDDATAEEITELLDKIGKVPVRVKDVVGFGLNRIFHCMYAEACRLVEEGVCSAEDVDKICKYGLGHPMGIFALLDITGHDLNLEVDEILFEAYGDRFRPSPQIQRLVDSGRLGRKTGAGFYDYGEKK</sequence>
<evidence type="ECO:0000259" key="7">
    <source>
        <dbReference type="Pfam" id="PF02737"/>
    </source>
</evidence>
<dbReference type="InterPro" id="IPR008927">
    <property type="entry name" value="6-PGluconate_DH-like_C_sf"/>
</dbReference>
<dbReference type="RefSeq" id="WP_075713130.1">
    <property type="nucleotide sequence ID" value="NZ_MJIE01000001.1"/>
</dbReference>
<dbReference type="PANTHER" id="PTHR48075:SF5">
    <property type="entry name" value="3-HYDROXYBUTYRYL-COA DEHYDROGENASE"/>
    <property type="match status" value="1"/>
</dbReference>
<evidence type="ECO:0000256" key="1">
    <source>
        <dbReference type="ARBA" id="ARBA00005086"/>
    </source>
</evidence>
<dbReference type="STRING" id="1261640.BHK98_07805"/>
<dbReference type="InterPro" id="IPR022694">
    <property type="entry name" value="3-OHacyl-CoA_DH"/>
</dbReference>
<keyword evidence="9" id="KW-1185">Reference proteome</keyword>
<evidence type="ECO:0000313" key="9">
    <source>
        <dbReference type="Proteomes" id="UP000187404"/>
    </source>
</evidence>
<feature type="domain" description="3-hydroxyacyl-CoA dehydrogenase C-terminal" evidence="6">
    <location>
        <begin position="187"/>
        <end position="282"/>
    </location>
</feature>
<name>A0A1Q9JIK6_9FIRM</name>
<dbReference type="FunFam" id="3.40.50.720:FF:000009">
    <property type="entry name" value="Fatty oxidation complex, alpha subunit"/>
    <property type="match status" value="1"/>
</dbReference>
<reference evidence="8 9" key="1">
    <citation type="journal article" date="2016" name="Appl. Environ. Microbiol.">
        <title>Function and Phylogeny of Bacterial Butyryl Coenzyme A:Acetate Transferases and Their Diversity in the Proximal Colon of Swine.</title>
        <authorList>
            <person name="Trachsel J."/>
            <person name="Bayles D.O."/>
            <person name="Looft T."/>
            <person name="Levine U.Y."/>
            <person name="Allen H.K."/>
        </authorList>
    </citation>
    <scope>NUCLEOTIDE SEQUENCE [LARGE SCALE GENOMIC DNA]</scope>
    <source>
        <strain evidence="8 9">68-3-10</strain>
    </source>
</reference>
<dbReference type="GO" id="GO:0006635">
    <property type="term" value="P:fatty acid beta-oxidation"/>
    <property type="evidence" value="ECO:0007669"/>
    <property type="project" value="TreeGrafter"/>
</dbReference>
<dbReference type="Pfam" id="PF00725">
    <property type="entry name" value="3HCDH"/>
    <property type="match status" value="1"/>
</dbReference>
<dbReference type="SUPFAM" id="SSF51735">
    <property type="entry name" value="NAD(P)-binding Rossmann-fold domains"/>
    <property type="match status" value="1"/>
</dbReference>
<protein>
    <recommendedName>
        <fullName evidence="4">3-hydroxybutyryl-CoA dehydrogenase</fullName>
    </recommendedName>
</protein>
<dbReference type="GO" id="GO:0008691">
    <property type="term" value="F:3-hydroxybutyryl-CoA dehydrogenase activity"/>
    <property type="evidence" value="ECO:0007669"/>
    <property type="project" value="TreeGrafter"/>
</dbReference>
<proteinExistence type="inferred from homology"/>
<dbReference type="EMBL" id="MJIE01000001">
    <property type="protein sequence ID" value="OLR55971.1"/>
    <property type="molecule type" value="Genomic_DNA"/>
</dbReference>
<evidence type="ECO:0000259" key="6">
    <source>
        <dbReference type="Pfam" id="PF00725"/>
    </source>
</evidence>
<evidence type="ECO:0000256" key="3">
    <source>
        <dbReference type="ARBA" id="ARBA00023002"/>
    </source>
</evidence>
<dbReference type="InterPro" id="IPR013328">
    <property type="entry name" value="6PGD_dom2"/>
</dbReference>
<accession>A0A1Q9JIK6</accession>
<dbReference type="PIRSF" id="PIRSF000105">
    <property type="entry name" value="HCDH"/>
    <property type="match status" value="1"/>
</dbReference>
<comment type="similarity">
    <text evidence="2">Belongs to the 3-hydroxyacyl-CoA dehydrogenase family.</text>
</comment>
<keyword evidence="3" id="KW-0560">Oxidoreductase</keyword>
<gene>
    <name evidence="8" type="ORF">BHK98_07805</name>
</gene>
<dbReference type="PANTHER" id="PTHR48075">
    <property type="entry name" value="3-HYDROXYACYL-COA DEHYDROGENASE FAMILY PROTEIN"/>
    <property type="match status" value="1"/>
</dbReference>
<evidence type="ECO:0000256" key="2">
    <source>
        <dbReference type="ARBA" id="ARBA00009463"/>
    </source>
</evidence>
<dbReference type="InterPro" id="IPR036291">
    <property type="entry name" value="NAD(P)-bd_dom_sf"/>
</dbReference>
<dbReference type="OrthoDB" id="9771883at2"/>
<dbReference type="Proteomes" id="UP000187404">
    <property type="component" value="Unassembled WGS sequence"/>
</dbReference>
<dbReference type="Pfam" id="PF02737">
    <property type="entry name" value="3HCDH_N"/>
    <property type="match status" value="1"/>
</dbReference>